<feature type="compositionally biased region" description="Low complexity" evidence="1">
    <location>
        <begin position="622"/>
        <end position="632"/>
    </location>
</feature>
<feature type="region of interest" description="Disordered" evidence="1">
    <location>
        <begin position="614"/>
        <end position="633"/>
    </location>
</feature>
<feature type="compositionally biased region" description="Basic and acidic residues" evidence="1">
    <location>
        <begin position="168"/>
        <end position="181"/>
    </location>
</feature>
<organism evidence="3 4">
    <name type="scientific">Diaporthe eres</name>
    <name type="common">Phomopsis oblonga</name>
    <dbReference type="NCBI Taxonomy" id="83184"/>
    <lineage>
        <taxon>Eukaryota</taxon>
        <taxon>Fungi</taxon>
        <taxon>Dikarya</taxon>
        <taxon>Ascomycota</taxon>
        <taxon>Pezizomycotina</taxon>
        <taxon>Sordariomycetes</taxon>
        <taxon>Sordariomycetidae</taxon>
        <taxon>Diaporthales</taxon>
        <taxon>Diaporthaceae</taxon>
        <taxon>Diaporthe</taxon>
        <taxon>Diaporthe eres species complex</taxon>
    </lineage>
</organism>
<reference evidence="3 4" key="1">
    <citation type="submission" date="2024-02" db="EMBL/GenBank/DDBJ databases">
        <title>De novo assembly and annotation of 12 fungi associated with fruit tree decline syndrome in Ontario, Canada.</title>
        <authorList>
            <person name="Sulman M."/>
            <person name="Ellouze W."/>
            <person name="Ilyukhin E."/>
        </authorList>
    </citation>
    <scope>NUCLEOTIDE SEQUENCE [LARGE SCALE GENOMIC DNA]</scope>
    <source>
        <strain evidence="3 4">M169</strain>
    </source>
</reference>
<sequence length="673" mass="74382">MERRDRAQLESSIVPLQSLMRGYLLRMRKAERLLDALEANAETVEDDQNEDAEQYEDAREDLNPEVDGNDSSLRDQFYEDLQDYLEVSGAEIEDHPVVDGREVELWDLFSVVTQQDCAVEDRNWKEVAQRLGFDWTSSAGCVKDLKECYDRNLAEFEEAIGSYDDQDDTARGEEEQISHDDEGQELPQTSDAVTAPKEPSPARLSPPYRSSSPVAGVKRSFQQSTDPQSELNYPSDGSGKRQRRDRGKAIPQTPDHKLGLVGGSSSRAAAQDFSSPLKSRGAATGRDGLYSVEDADDFLNNGMHDIQEIDDLPDISPPRKKRFVEPETQDFGVVVDGDDIRRSIEENDIGYMTDEDDISPSQQLQSEFNAISSPARPAPSRGNGTASASRPPFVEPKRRPPGRPAKDIHTSASGPATTNGSAKGGTAHNRASTLKATKRSLPQQYQTRPAFSAATRPLDSAPRRSGIATQALQSRSPIVARPTVVAPAHSPDVVIQRPRQPVSATPTRPVQSSAQPRNLSRIPPTFSAPTPDPGHNKDNTLSPDFGEEYVDAQFEHFSALGYDTRHIGQAMEVASLQRGPMTVALQSLQTGKGLPQDAEGVWTDDDDEKLRKVRDYDRRQKSGASSSGSGTSSREKALIERYRSFLLTKHHSWFPYRLAFMNLMDKETKETAA</sequence>
<dbReference type="InterPro" id="IPR001606">
    <property type="entry name" value="ARID_dom"/>
</dbReference>
<dbReference type="PROSITE" id="PS50096">
    <property type="entry name" value="IQ"/>
    <property type="match status" value="1"/>
</dbReference>
<dbReference type="InterPro" id="IPR021661">
    <property type="entry name" value="Rap1_C"/>
</dbReference>
<feature type="region of interest" description="Disordered" evidence="1">
    <location>
        <begin position="161"/>
        <end position="288"/>
    </location>
</feature>
<protein>
    <recommendedName>
        <fullName evidence="2">ARID domain-containing protein</fullName>
    </recommendedName>
</protein>
<dbReference type="EMBL" id="JAKNSF020000023">
    <property type="protein sequence ID" value="KAK7731140.1"/>
    <property type="molecule type" value="Genomic_DNA"/>
</dbReference>
<dbReference type="Gene3D" id="1.10.150.60">
    <property type="entry name" value="ARID DNA-binding domain"/>
    <property type="match status" value="1"/>
</dbReference>
<feature type="compositionally biased region" description="Polar residues" evidence="1">
    <location>
        <begin position="359"/>
        <end position="372"/>
    </location>
</feature>
<feature type="domain" description="ARID" evidence="2">
    <location>
        <begin position="71"/>
        <end position="161"/>
    </location>
</feature>
<feature type="compositionally biased region" description="Polar residues" evidence="1">
    <location>
        <begin position="263"/>
        <end position="277"/>
    </location>
</feature>
<dbReference type="SUPFAM" id="SSF46774">
    <property type="entry name" value="ARID-like"/>
    <property type="match status" value="1"/>
</dbReference>
<dbReference type="CDD" id="cd16100">
    <property type="entry name" value="ARID"/>
    <property type="match status" value="1"/>
</dbReference>
<feature type="compositionally biased region" description="Polar residues" evidence="1">
    <location>
        <begin position="410"/>
        <end position="421"/>
    </location>
</feature>
<feature type="compositionally biased region" description="Polar residues" evidence="1">
    <location>
        <begin position="220"/>
        <end position="232"/>
    </location>
</feature>
<proteinExistence type="predicted"/>
<feature type="compositionally biased region" description="Acidic residues" evidence="1">
    <location>
        <begin position="43"/>
        <end position="55"/>
    </location>
</feature>
<dbReference type="Pfam" id="PF01388">
    <property type="entry name" value="ARID"/>
    <property type="match status" value="1"/>
</dbReference>
<comment type="caution">
    <text evidence="3">The sequence shown here is derived from an EMBL/GenBank/DDBJ whole genome shotgun (WGS) entry which is preliminary data.</text>
</comment>
<dbReference type="SMART" id="SM00501">
    <property type="entry name" value="BRIGHT"/>
    <property type="match status" value="1"/>
</dbReference>
<gene>
    <name evidence="3" type="ORF">SLS63_005415</name>
</gene>
<dbReference type="Pfam" id="PF11626">
    <property type="entry name" value="Rap1_C"/>
    <property type="match status" value="1"/>
</dbReference>
<feature type="region of interest" description="Disordered" evidence="1">
    <location>
        <begin position="489"/>
        <end position="544"/>
    </location>
</feature>
<dbReference type="SMART" id="SM01014">
    <property type="entry name" value="ARID"/>
    <property type="match status" value="1"/>
</dbReference>
<keyword evidence="4" id="KW-1185">Reference proteome</keyword>
<dbReference type="PROSITE" id="PS51011">
    <property type="entry name" value="ARID"/>
    <property type="match status" value="1"/>
</dbReference>
<accession>A0ABR1PAQ6</accession>
<feature type="compositionally biased region" description="Polar residues" evidence="1">
    <location>
        <begin position="429"/>
        <end position="449"/>
    </location>
</feature>
<feature type="compositionally biased region" description="Polar residues" evidence="1">
    <location>
        <begin position="467"/>
        <end position="476"/>
    </location>
</feature>
<evidence type="ECO:0000313" key="4">
    <source>
        <dbReference type="Proteomes" id="UP001430848"/>
    </source>
</evidence>
<feature type="region of interest" description="Disordered" evidence="1">
    <location>
        <begin position="308"/>
        <end position="477"/>
    </location>
</feature>
<dbReference type="Proteomes" id="UP001430848">
    <property type="component" value="Unassembled WGS sequence"/>
</dbReference>
<feature type="region of interest" description="Disordered" evidence="1">
    <location>
        <begin position="40"/>
        <end position="72"/>
    </location>
</feature>
<evidence type="ECO:0000313" key="3">
    <source>
        <dbReference type="EMBL" id="KAK7731140.1"/>
    </source>
</evidence>
<evidence type="ECO:0000256" key="1">
    <source>
        <dbReference type="SAM" id="MobiDB-lite"/>
    </source>
</evidence>
<dbReference type="InterPro" id="IPR036431">
    <property type="entry name" value="ARID_dom_sf"/>
</dbReference>
<evidence type="ECO:0000259" key="2">
    <source>
        <dbReference type="PROSITE" id="PS51011"/>
    </source>
</evidence>
<name>A0ABR1PAQ6_DIAER</name>
<feature type="compositionally biased region" description="Polar residues" evidence="1">
    <location>
        <begin position="502"/>
        <end position="518"/>
    </location>
</feature>